<name>A0A3Q2YZH0_HIPCM</name>
<sequence length="143" mass="16002">MKLFSDTGKVTVRVLLNLSAAFDHNILLNLFETWEGLWLPVQAAQQTSHGTAQGMQEDNRPDRLLCEPLPHTRSQSAQGCPIPSMACLNQLSFVTLTDKMSHSHLRRLRTSACYKAALDSDITAITSHLCAFAVNEPPWRDQR</sequence>
<organism evidence="1 2">
    <name type="scientific">Hippocampus comes</name>
    <name type="common">Tiger tail seahorse</name>
    <dbReference type="NCBI Taxonomy" id="109280"/>
    <lineage>
        <taxon>Eukaryota</taxon>
        <taxon>Metazoa</taxon>
        <taxon>Chordata</taxon>
        <taxon>Craniata</taxon>
        <taxon>Vertebrata</taxon>
        <taxon>Euteleostomi</taxon>
        <taxon>Actinopterygii</taxon>
        <taxon>Neopterygii</taxon>
        <taxon>Teleostei</taxon>
        <taxon>Neoteleostei</taxon>
        <taxon>Acanthomorphata</taxon>
        <taxon>Syngnathiaria</taxon>
        <taxon>Syngnathiformes</taxon>
        <taxon>Syngnathoidei</taxon>
        <taxon>Syngnathidae</taxon>
        <taxon>Hippocampus</taxon>
    </lineage>
</organism>
<reference evidence="1" key="1">
    <citation type="submission" date="2025-08" db="UniProtKB">
        <authorList>
            <consortium name="Ensembl"/>
        </authorList>
    </citation>
    <scope>IDENTIFICATION</scope>
</reference>
<proteinExistence type="predicted"/>
<dbReference type="AlphaFoldDB" id="A0A3Q2YZH0"/>
<accession>A0A3Q2YZH0</accession>
<evidence type="ECO:0000313" key="1">
    <source>
        <dbReference type="Ensembl" id="ENSHCOP00000024620.1"/>
    </source>
</evidence>
<dbReference type="Ensembl" id="ENSHCOT00000018011.1">
    <property type="protein sequence ID" value="ENSHCOP00000024620.1"/>
    <property type="gene ID" value="ENSHCOG00000014106.1"/>
</dbReference>
<protein>
    <submittedName>
        <fullName evidence="1">Uncharacterized protein</fullName>
    </submittedName>
</protein>
<keyword evidence="2" id="KW-1185">Reference proteome</keyword>
<evidence type="ECO:0000313" key="2">
    <source>
        <dbReference type="Proteomes" id="UP000264820"/>
    </source>
</evidence>
<dbReference type="Proteomes" id="UP000264820">
    <property type="component" value="Unplaced"/>
</dbReference>
<reference evidence="1" key="2">
    <citation type="submission" date="2025-09" db="UniProtKB">
        <authorList>
            <consortium name="Ensembl"/>
        </authorList>
    </citation>
    <scope>IDENTIFICATION</scope>
</reference>